<dbReference type="Gene3D" id="3.40.20.10">
    <property type="entry name" value="Severin"/>
    <property type="match status" value="1"/>
</dbReference>
<evidence type="ECO:0000313" key="1">
    <source>
        <dbReference type="EMBL" id="KAG9189209.1"/>
    </source>
</evidence>
<dbReference type="InterPro" id="IPR029006">
    <property type="entry name" value="ADF-H/Gelsolin-like_dom_sf"/>
</dbReference>
<keyword evidence="2" id="KW-1185">Reference proteome</keyword>
<dbReference type="SUPFAM" id="SSF55753">
    <property type="entry name" value="Actin depolymerizing proteins"/>
    <property type="match status" value="1"/>
</dbReference>
<evidence type="ECO:0000313" key="2">
    <source>
        <dbReference type="Proteomes" id="UP001199106"/>
    </source>
</evidence>
<protein>
    <submittedName>
        <fullName evidence="1">Uncharacterized protein</fullName>
    </submittedName>
</protein>
<proteinExistence type="predicted"/>
<dbReference type="Proteomes" id="UP001199106">
    <property type="component" value="Unassembled WGS sequence"/>
</dbReference>
<organism evidence="1 2">
    <name type="scientific">Alternaria panax</name>
    <dbReference type="NCBI Taxonomy" id="48097"/>
    <lineage>
        <taxon>Eukaryota</taxon>
        <taxon>Fungi</taxon>
        <taxon>Dikarya</taxon>
        <taxon>Ascomycota</taxon>
        <taxon>Pezizomycotina</taxon>
        <taxon>Dothideomycetes</taxon>
        <taxon>Pleosporomycetidae</taxon>
        <taxon>Pleosporales</taxon>
        <taxon>Pleosporineae</taxon>
        <taxon>Pleosporaceae</taxon>
        <taxon>Alternaria</taxon>
        <taxon>Alternaria sect. Panax</taxon>
    </lineage>
</organism>
<accession>A0AAD4I9N1</accession>
<dbReference type="AlphaFoldDB" id="A0AAD4I9N1"/>
<gene>
    <name evidence="1" type="ORF">G6011_06077</name>
</gene>
<sequence>MISTSIRTLNTNTDLFYFVDVTTKALEASYTKNEIIPEHVGATLLNDKPSFTFYCHPDTQLLCFMFHSPDNATVQERMKHTMATPGLINIHAQDQKIEIHDPDDLVFEARDERVGKFRGIYLRNKFQGTESTYNNLEADKTFYHQVR</sequence>
<reference evidence="1" key="1">
    <citation type="submission" date="2021-07" db="EMBL/GenBank/DDBJ databases">
        <title>Genome Resource of American Ginseng Black Spot Pathogen Alternaria panax.</title>
        <authorList>
            <person name="Qiu C."/>
            <person name="Wang W."/>
            <person name="Liu Z."/>
        </authorList>
    </citation>
    <scope>NUCLEOTIDE SEQUENCE</scope>
    <source>
        <strain evidence="1">BNCC115425</strain>
    </source>
</reference>
<comment type="caution">
    <text evidence="1">The sequence shown here is derived from an EMBL/GenBank/DDBJ whole genome shotgun (WGS) entry which is preliminary data.</text>
</comment>
<name>A0AAD4I9N1_9PLEO</name>
<dbReference type="EMBL" id="JAANER010000005">
    <property type="protein sequence ID" value="KAG9189209.1"/>
    <property type="molecule type" value="Genomic_DNA"/>
</dbReference>